<comment type="caution">
    <text evidence="3">The sequence shown here is derived from an EMBL/GenBank/DDBJ whole genome shotgun (WGS) entry which is preliminary data.</text>
</comment>
<keyword evidence="4" id="KW-1185">Reference proteome</keyword>
<accession>A0AAE0C1J3</accession>
<feature type="transmembrane region" description="Helical" evidence="2">
    <location>
        <begin position="782"/>
        <end position="801"/>
    </location>
</feature>
<keyword evidence="2" id="KW-0472">Membrane</keyword>
<feature type="compositionally biased region" description="Acidic residues" evidence="1">
    <location>
        <begin position="1"/>
        <end position="13"/>
    </location>
</feature>
<evidence type="ECO:0000256" key="1">
    <source>
        <dbReference type="SAM" id="MobiDB-lite"/>
    </source>
</evidence>
<feature type="transmembrane region" description="Helical" evidence="2">
    <location>
        <begin position="553"/>
        <end position="576"/>
    </location>
</feature>
<organism evidence="3 4">
    <name type="scientific">Cymbomonas tetramitiformis</name>
    <dbReference type="NCBI Taxonomy" id="36881"/>
    <lineage>
        <taxon>Eukaryota</taxon>
        <taxon>Viridiplantae</taxon>
        <taxon>Chlorophyta</taxon>
        <taxon>Pyramimonadophyceae</taxon>
        <taxon>Pyramimonadales</taxon>
        <taxon>Pyramimonadaceae</taxon>
        <taxon>Cymbomonas</taxon>
    </lineage>
</organism>
<sequence length="1113" mass="122843">MSEQTESDEAGEMEEPRPVSEAFASEASASEDPTEFVVERSLNICNTSAARATFVAGYAYYELGRYSHSANLVAYPLALTVSFGLAVLSALVSASFSYFVQRASADLKGHVAKRLQSLVTLCVLSFELALLGNLVSFSLLGRRYFSGSALQDVPLWCAIFTGVLLLMAKGYLHSTSKVMHFMVQQCEQAQDAGASCPVRQERSRMLLAAADATALRAVLCLAFAQAGVARYQPALEDLQVTPDGQLNRLYLYSVTLSACLSLFSVFAATNIAIFLHRFPPGPQREAAQHFLRWFQGICEVTFAAALAFMMLAVAFMGWGCSYQCRGECQLSSEWDPQPMCTGNDGISAYATSGDCYLEAAYLPLVAGCLGSLICLGSTKYTWACEARAKAFAWQASMDDEFGQLKAELAEIRTEIKGEGMTTRAGRESGTSAVADWHMSAHVRKEDPRDMQDVDALLASATTFGGQATIIASTVFYNIVTFETDVLNPFVGWGWLSDSGEGRGFTFWSTSFLAANLLAFVGGLSCLFLAELFRGRLGAINSDREKRFFVNEILPVRVLLEASFYLSILGFFTLFAVMGLAKYDADDGILGYAMFAVAGSGGILTLWGVARIHQQCGKCQLLSNVALQKACRGIHGDGGSVMQAMGANDSEYQRITRQIGFYAPRASFFGAFSYNACVFLYRWHLPPAHPYLFFMGISFMLSVAVLTWHTTWHVCLSKLHEEERKEAFARRPAILSLSRRAYGTYLFSLYFFLAGFSLFGWIKNDGTVCGGRCTGDDAAWVRFGQYAYIMAFTGALGLWFSFHSCGVAVGEVLVEEAFFKLAPDRGPVAPWRRHRHQRTTVPAERAGWEPTISMANSLADQTTFVAGNVFYQILFSQMQRDSEWEPINWVYFTCASGSLIIGVVTITFATMLAIWGSDVKTDLRKACYVTHCTGLVDLLFQFYLVSILLWIWSFTFLAAINYKEEFWITLGPGAFLATAATAVWIYARLTFHQVTAERLEDRPGRRSPLQQFFGGVLKNTAVPKMLLAFFQMRSIGFFWGSRPKCVATTMDTHTLHLKQSVTLHLSNVEGIVPSVSNTPLAHQNDLREMATSLSKPTISPLFVSQPYVNPPCNE</sequence>
<gene>
    <name evidence="3" type="ORF">CYMTET_43749</name>
</gene>
<feature type="transmembrane region" description="Helical" evidence="2">
    <location>
        <begin position="888"/>
        <end position="914"/>
    </location>
</feature>
<feature type="transmembrane region" description="Helical" evidence="2">
    <location>
        <begin position="249"/>
        <end position="275"/>
    </location>
</feature>
<feature type="transmembrane region" description="Helical" evidence="2">
    <location>
        <begin position="741"/>
        <end position="761"/>
    </location>
</feature>
<feature type="transmembrane region" description="Helical" evidence="2">
    <location>
        <begin position="73"/>
        <end position="100"/>
    </location>
</feature>
<dbReference type="EMBL" id="LGRX02029536">
    <property type="protein sequence ID" value="KAK3246722.1"/>
    <property type="molecule type" value="Genomic_DNA"/>
</dbReference>
<dbReference type="Proteomes" id="UP001190700">
    <property type="component" value="Unassembled WGS sequence"/>
</dbReference>
<feature type="region of interest" description="Disordered" evidence="1">
    <location>
        <begin position="1"/>
        <end position="32"/>
    </location>
</feature>
<feature type="transmembrane region" description="Helical" evidence="2">
    <location>
        <begin position="121"/>
        <end position="141"/>
    </location>
</feature>
<feature type="transmembrane region" description="Helical" evidence="2">
    <location>
        <begin position="153"/>
        <end position="172"/>
    </location>
</feature>
<feature type="transmembrane region" description="Helical" evidence="2">
    <location>
        <begin position="588"/>
        <end position="609"/>
    </location>
</feature>
<feature type="transmembrane region" description="Helical" evidence="2">
    <location>
        <begin position="690"/>
        <end position="708"/>
    </location>
</feature>
<protein>
    <submittedName>
        <fullName evidence="3">Uncharacterized protein</fullName>
    </submittedName>
</protein>
<reference evidence="3 4" key="1">
    <citation type="journal article" date="2015" name="Genome Biol. Evol.">
        <title>Comparative Genomics of a Bacterivorous Green Alga Reveals Evolutionary Causalities and Consequences of Phago-Mixotrophic Mode of Nutrition.</title>
        <authorList>
            <person name="Burns J.A."/>
            <person name="Paasch A."/>
            <person name="Narechania A."/>
            <person name="Kim E."/>
        </authorList>
    </citation>
    <scope>NUCLEOTIDE SEQUENCE [LARGE SCALE GENOMIC DNA]</scope>
    <source>
        <strain evidence="3 4">PLY_AMNH</strain>
    </source>
</reference>
<feature type="transmembrane region" description="Helical" evidence="2">
    <location>
        <begin position="934"/>
        <end position="959"/>
    </location>
</feature>
<keyword evidence="2" id="KW-0812">Transmembrane</keyword>
<evidence type="ECO:0000313" key="4">
    <source>
        <dbReference type="Proteomes" id="UP001190700"/>
    </source>
</evidence>
<proteinExistence type="predicted"/>
<feature type="compositionally biased region" description="Low complexity" evidence="1">
    <location>
        <begin position="20"/>
        <end position="31"/>
    </location>
</feature>
<evidence type="ECO:0000313" key="3">
    <source>
        <dbReference type="EMBL" id="KAK3246722.1"/>
    </source>
</evidence>
<feature type="transmembrane region" description="Helical" evidence="2">
    <location>
        <begin position="511"/>
        <end position="532"/>
    </location>
</feature>
<name>A0AAE0C1J3_9CHLO</name>
<keyword evidence="2" id="KW-1133">Transmembrane helix</keyword>
<feature type="transmembrane region" description="Helical" evidence="2">
    <location>
        <begin position="965"/>
        <end position="986"/>
    </location>
</feature>
<dbReference type="AlphaFoldDB" id="A0AAE0C1J3"/>
<evidence type="ECO:0000256" key="2">
    <source>
        <dbReference type="SAM" id="Phobius"/>
    </source>
</evidence>
<feature type="transmembrane region" description="Helical" evidence="2">
    <location>
        <begin position="296"/>
        <end position="318"/>
    </location>
</feature>